<organism evidence="6 7">
    <name type="scientific">Candidatus Collierbacteria bacterium GW2011_GWA2_42_17</name>
    <dbReference type="NCBI Taxonomy" id="1618378"/>
    <lineage>
        <taxon>Bacteria</taxon>
        <taxon>Candidatus Collieribacteriota</taxon>
    </lineage>
</organism>
<dbReference type="PATRIC" id="fig|1618378.3.peg.265"/>
<dbReference type="EMBL" id="LCDA01000002">
    <property type="protein sequence ID" value="KKS43119.1"/>
    <property type="molecule type" value="Genomic_DNA"/>
</dbReference>
<sequence>MDYQETALLDYLLSTGKLTEAMIDTLKIEAVTSGKSLTTLLVEKRLVDERGLAEAKAKVLGIPYFAESKISVEPDLIGLISVDLARTYQVVPYTLDKQNKTLSLIMVKPEELSTVDFFQKRTGYTIKSLLTSKENLDTLIANVYSQSLSGEISSVLKRGKEVTDEEGVRLVTSDTISQIIKEPKIVEIVRKILEHAIRLRASDIHIEPMENITRVRYRIDGILEEKLTLDKDYHASLISRIKILAGMKIDEKRIPQDGRFNFQSEWGEVDLRISSLPTVNGEKIVMRLLKKTDKVPSLSELGLRGKALTTLEEAIRIPHGIILATGPTGSGKTTTLYSILTMVNSPKVNIVALEDPVEYQIGGVNQVQINPQAGLTFASGLRSFLRQDPNIIMVGEIRDEETAQLAVQASLTGHLVFSTVHTNSAAGALPRLLDMGAEPFLLSSSMTAVIGQRVLRTVCDKCKTAYVPEAEVAADIQEVLGKLLDGWIKSNPIKAAEAQKNNTPFMLYKGAGCDKCGGSGYYGRIGIYEVLRVTDKIARLIMERADATTVENAAREDGMIIMKQDGYLKVLDGVTSLEEVIRVAQV</sequence>
<evidence type="ECO:0000313" key="7">
    <source>
        <dbReference type="Proteomes" id="UP000033854"/>
    </source>
</evidence>
<protein>
    <submittedName>
        <fullName evidence="6">Type II secretion system protein E (GspE)</fullName>
    </submittedName>
</protein>
<dbReference type="Pfam" id="PF00437">
    <property type="entry name" value="T2SSE"/>
    <property type="match status" value="1"/>
</dbReference>
<dbReference type="GO" id="GO:0016887">
    <property type="term" value="F:ATP hydrolysis activity"/>
    <property type="evidence" value="ECO:0007669"/>
    <property type="project" value="TreeGrafter"/>
</dbReference>
<reference evidence="6 7" key="1">
    <citation type="journal article" date="2015" name="Nature">
        <title>rRNA introns, odd ribosomes, and small enigmatic genomes across a large radiation of phyla.</title>
        <authorList>
            <person name="Brown C.T."/>
            <person name="Hug L.A."/>
            <person name="Thomas B.C."/>
            <person name="Sharon I."/>
            <person name="Castelle C.J."/>
            <person name="Singh A."/>
            <person name="Wilkins M.J."/>
            <person name="Williams K.H."/>
            <person name="Banfield J.F."/>
        </authorList>
    </citation>
    <scope>NUCLEOTIDE SEQUENCE [LARGE SCALE GENOMIC DNA]</scope>
</reference>
<dbReference type="GO" id="GO:0005524">
    <property type="term" value="F:ATP binding"/>
    <property type="evidence" value="ECO:0007669"/>
    <property type="project" value="UniProtKB-KW"/>
</dbReference>
<evidence type="ECO:0000256" key="1">
    <source>
        <dbReference type="ARBA" id="ARBA00006611"/>
    </source>
</evidence>
<evidence type="ECO:0000313" key="6">
    <source>
        <dbReference type="EMBL" id="KKS43119.1"/>
    </source>
</evidence>
<keyword evidence="2" id="KW-0547">Nucleotide-binding</keyword>
<comment type="caution">
    <text evidence="6">The sequence shown here is derived from an EMBL/GenBank/DDBJ whole genome shotgun (WGS) entry which is preliminary data.</text>
</comment>
<accession>A0A0G0Z2Z7</accession>
<dbReference type="CDD" id="cd01129">
    <property type="entry name" value="PulE-GspE-like"/>
    <property type="match status" value="1"/>
</dbReference>
<dbReference type="Pfam" id="PF05157">
    <property type="entry name" value="MshEN"/>
    <property type="match status" value="1"/>
</dbReference>
<proteinExistence type="inferred from homology"/>
<dbReference type="Gene3D" id="3.30.450.90">
    <property type="match status" value="1"/>
</dbReference>
<feature type="domain" description="Type II secretion system protein GspE N-terminal" evidence="5">
    <location>
        <begin position="60"/>
        <end position="148"/>
    </location>
</feature>
<dbReference type="InterPro" id="IPR001482">
    <property type="entry name" value="T2SS/T4SS_dom"/>
</dbReference>
<dbReference type="PANTHER" id="PTHR30258:SF2">
    <property type="entry name" value="COMG OPERON PROTEIN 1"/>
    <property type="match status" value="1"/>
</dbReference>
<dbReference type="PANTHER" id="PTHR30258">
    <property type="entry name" value="TYPE II SECRETION SYSTEM PROTEIN GSPE-RELATED"/>
    <property type="match status" value="1"/>
</dbReference>
<evidence type="ECO:0000256" key="3">
    <source>
        <dbReference type="ARBA" id="ARBA00022840"/>
    </source>
</evidence>
<evidence type="ECO:0000256" key="2">
    <source>
        <dbReference type="ARBA" id="ARBA00022741"/>
    </source>
</evidence>
<evidence type="ECO:0000259" key="5">
    <source>
        <dbReference type="Pfam" id="PF05157"/>
    </source>
</evidence>
<dbReference type="Proteomes" id="UP000033854">
    <property type="component" value="Unassembled WGS sequence"/>
</dbReference>
<evidence type="ECO:0000259" key="4">
    <source>
        <dbReference type="Pfam" id="PF00437"/>
    </source>
</evidence>
<feature type="domain" description="Bacterial type II secretion system protein E" evidence="4">
    <location>
        <begin position="184"/>
        <end position="582"/>
    </location>
</feature>
<dbReference type="FunFam" id="3.40.50.300:FF:000398">
    <property type="entry name" value="Type IV pilus assembly ATPase PilB"/>
    <property type="match status" value="1"/>
</dbReference>
<dbReference type="InterPro" id="IPR027417">
    <property type="entry name" value="P-loop_NTPase"/>
</dbReference>
<dbReference type="GO" id="GO:0005886">
    <property type="term" value="C:plasma membrane"/>
    <property type="evidence" value="ECO:0007669"/>
    <property type="project" value="TreeGrafter"/>
</dbReference>
<dbReference type="SUPFAM" id="SSF160246">
    <property type="entry name" value="EspE N-terminal domain-like"/>
    <property type="match status" value="1"/>
</dbReference>
<gene>
    <name evidence="6" type="ORF">UV06_C0002G0021</name>
</gene>
<comment type="similarity">
    <text evidence="1">Belongs to the GSP E family.</text>
</comment>
<dbReference type="Gene3D" id="3.30.300.160">
    <property type="entry name" value="Type II secretion system, protein E, N-terminal domain"/>
    <property type="match status" value="1"/>
</dbReference>
<dbReference type="InterPro" id="IPR037257">
    <property type="entry name" value="T2SS_E_N_sf"/>
</dbReference>
<keyword evidence="3" id="KW-0067">ATP-binding</keyword>
<dbReference type="SUPFAM" id="SSF52540">
    <property type="entry name" value="P-loop containing nucleoside triphosphate hydrolases"/>
    <property type="match status" value="1"/>
</dbReference>
<dbReference type="AlphaFoldDB" id="A0A0G0Z2Z7"/>
<name>A0A0G0Z2Z7_9BACT</name>
<dbReference type="Gene3D" id="3.40.50.300">
    <property type="entry name" value="P-loop containing nucleotide triphosphate hydrolases"/>
    <property type="match status" value="1"/>
</dbReference>
<dbReference type="InterPro" id="IPR007831">
    <property type="entry name" value="T2SS_GspE_N"/>
</dbReference>